<dbReference type="OrthoDB" id="18302at2759"/>
<evidence type="ECO:0000313" key="4">
    <source>
        <dbReference type="EMBL" id="CBN75369.1"/>
    </source>
</evidence>
<dbReference type="EMBL" id="FN649751">
    <property type="protein sequence ID" value="CBN75369.1"/>
    <property type="molecule type" value="Genomic_DNA"/>
</dbReference>
<reference evidence="4 5" key="1">
    <citation type="journal article" date="2010" name="Nature">
        <title>The Ectocarpus genome and the independent evolution of multicellularity in brown algae.</title>
        <authorList>
            <person name="Cock J.M."/>
            <person name="Sterck L."/>
            <person name="Rouze P."/>
            <person name="Scornet D."/>
            <person name="Allen A.E."/>
            <person name="Amoutzias G."/>
            <person name="Anthouard V."/>
            <person name="Artiguenave F."/>
            <person name="Aury J.M."/>
            <person name="Badger J.H."/>
            <person name="Beszteri B."/>
            <person name="Billiau K."/>
            <person name="Bonnet E."/>
            <person name="Bothwell J.H."/>
            <person name="Bowler C."/>
            <person name="Boyen C."/>
            <person name="Brownlee C."/>
            <person name="Carrano C.J."/>
            <person name="Charrier B."/>
            <person name="Cho G.Y."/>
            <person name="Coelho S.M."/>
            <person name="Collen J."/>
            <person name="Corre E."/>
            <person name="Da Silva C."/>
            <person name="Delage L."/>
            <person name="Delaroque N."/>
            <person name="Dittami S.M."/>
            <person name="Doulbeau S."/>
            <person name="Elias M."/>
            <person name="Farnham G."/>
            <person name="Gachon C.M."/>
            <person name="Gschloessl B."/>
            <person name="Heesch S."/>
            <person name="Jabbari K."/>
            <person name="Jubin C."/>
            <person name="Kawai H."/>
            <person name="Kimura K."/>
            <person name="Kloareg B."/>
            <person name="Kupper F.C."/>
            <person name="Lang D."/>
            <person name="Le Bail A."/>
            <person name="Leblanc C."/>
            <person name="Lerouge P."/>
            <person name="Lohr M."/>
            <person name="Lopez P.J."/>
            <person name="Martens C."/>
            <person name="Maumus F."/>
            <person name="Michel G."/>
            <person name="Miranda-Saavedra D."/>
            <person name="Morales J."/>
            <person name="Moreau H."/>
            <person name="Motomura T."/>
            <person name="Nagasato C."/>
            <person name="Napoli C.A."/>
            <person name="Nelson D.R."/>
            <person name="Nyvall-Collen P."/>
            <person name="Peters A.F."/>
            <person name="Pommier C."/>
            <person name="Potin P."/>
            <person name="Poulain J."/>
            <person name="Quesneville H."/>
            <person name="Read B."/>
            <person name="Rensing S.A."/>
            <person name="Ritter A."/>
            <person name="Rousvoal S."/>
            <person name="Samanta M."/>
            <person name="Samson G."/>
            <person name="Schroeder D.C."/>
            <person name="Segurens B."/>
            <person name="Strittmatter M."/>
            <person name="Tonon T."/>
            <person name="Tregear J.W."/>
            <person name="Valentin K."/>
            <person name="von Dassow P."/>
            <person name="Yamagishi T."/>
            <person name="Van de Peer Y."/>
            <person name="Wincker P."/>
        </authorList>
    </citation>
    <scope>NUCLEOTIDE SEQUENCE [LARGE SCALE GENOMIC DNA]</scope>
    <source>
        <strain evidence="5">Ec32 / CCAP1310/4</strain>
    </source>
</reference>
<comment type="similarity">
    <text evidence="1">Belongs to the RMD1/sif2 family.</text>
</comment>
<evidence type="ECO:0000259" key="3">
    <source>
        <dbReference type="Pfam" id="PF02582"/>
    </source>
</evidence>
<dbReference type="EMBL" id="FN649138">
    <property type="protein sequence ID" value="CBN75369.1"/>
    <property type="molecule type" value="Genomic_DNA"/>
</dbReference>
<dbReference type="InterPro" id="IPR003734">
    <property type="entry name" value="DUF155"/>
</dbReference>
<dbReference type="PANTHER" id="PTHR16255">
    <property type="entry name" value="REQUIRED FOR MEIOTIC NUCLEAR DIVISION PROTEIN 1 HOMOLOG"/>
    <property type="match status" value="1"/>
</dbReference>
<dbReference type="AlphaFoldDB" id="D8LTX9"/>
<dbReference type="Pfam" id="PF02582">
    <property type="entry name" value="DUF155"/>
    <property type="match status" value="1"/>
</dbReference>
<feature type="domain" description="DUF155" evidence="3">
    <location>
        <begin position="192"/>
        <end position="313"/>
    </location>
</feature>
<name>D8LTX9_ECTSI</name>
<proteinExistence type="inferred from homology"/>
<evidence type="ECO:0000256" key="1">
    <source>
        <dbReference type="ARBA" id="ARBA00008306"/>
    </source>
</evidence>
<organism evidence="4 5">
    <name type="scientific">Ectocarpus siliculosus</name>
    <name type="common">Brown alga</name>
    <name type="synonym">Conferva siliculosa</name>
    <dbReference type="NCBI Taxonomy" id="2880"/>
    <lineage>
        <taxon>Eukaryota</taxon>
        <taxon>Sar</taxon>
        <taxon>Stramenopiles</taxon>
        <taxon>Ochrophyta</taxon>
        <taxon>PX clade</taxon>
        <taxon>Phaeophyceae</taxon>
        <taxon>Ectocarpales</taxon>
        <taxon>Ectocarpaceae</taxon>
        <taxon>Ectocarpus</taxon>
    </lineage>
</organism>
<feature type="compositionally biased region" description="Low complexity" evidence="2">
    <location>
        <begin position="88"/>
        <end position="105"/>
    </location>
</feature>
<dbReference type="GO" id="GO:0005739">
    <property type="term" value="C:mitochondrion"/>
    <property type="evidence" value="ECO:0007669"/>
    <property type="project" value="UniProtKB-ARBA"/>
</dbReference>
<evidence type="ECO:0000256" key="2">
    <source>
        <dbReference type="SAM" id="MobiDB-lite"/>
    </source>
</evidence>
<dbReference type="PANTHER" id="PTHR16255:SF1">
    <property type="entry name" value="REQUIRED FOR MEIOTIC NUCLEAR DIVISION PROTEIN 1 HOMOLOG"/>
    <property type="match status" value="1"/>
</dbReference>
<feature type="compositionally biased region" description="Gly residues" evidence="2">
    <location>
        <begin position="67"/>
        <end position="87"/>
    </location>
</feature>
<feature type="compositionally biased region" description="Gly residues" evidence="2">
    <location>
        <begin position="167"/>
        <end position="177"/>
    </location>
</feature>
<gene>
    <name evidence="4" type="ORF">Esi_0090_0050</name>
</gene>
<protein>
    <recommendedName>
        <fullName evidence="3">DUF155 domain-containing protein</fullName>
    </recommendedName>
</protein>
<sequence length="315" mass="33841">MPKRGGRKRLRRNLDRPAAARRRRIKIRVSSYCVARGLETLELLKWLESQPNRQLSIGYLAEGAGGGQEWRGGGGGEAADSGGGGTGVDVETAGGPTATAAASPGVDGLEWMDSLYIDVIHSTTDLRGGLRKARELERPAWEADESADGEDGYGDGYDQEQEDVDGTGVGGGGGGGGGEDEGDDAVTRHKDIMFFPYGAVVFWGCSEAEEKEVLSNLTRFMVGKVSETELAQSFDDMTFVYRHRGGKRGVPLKNDEITLDTQDPAEKLAYSCSLAQSAKLFVFEERLDNIIETTAKYPQVLAATGKIPLTEVQIG</sequence>
<feature type="compositionally biased region" description="Acidic residues" evidence="2">
    <location>
        <begin position="142"/>
        <end position="165"/>
    </location>
</feature>
<feature type="region of interest" description="Disordered" evidence="2">
    <location>
        <begin position="67"/>
        <end position="105"/>
    </location>
</feature>
<dbReference type="InParanoid" id="D8LTX9"/>
<keyword evidence="5" id="KW-1185">Reference proteome</keyword>
<dbReference type="eggNOG" id="KOG2861">
    <property type="taxonomic scope" value="Eukaryota"/>
</dbReference>
<dbReference type="Proteomes" id="UP000002630">
    <property type="component" value="Linkage Group LG26"/>
</dbReference>
<dbReference type="InterPro" id="IPR051624">
    <property type="entry name" value="RMD1/Sad1-interacting"/>
</dbReference>
<feature type="region of interest" description="Disordered" evidence="2">
    <location>
        <begin position="137"/>
        <end position="184"/>
    </location>
</feature>
<accession>D8LTX9</accession>
<evidence type="ECO:0000313" key="5">
    <source>
        <dbReference type="Proteomes" id="UP000002630"/>
    </source>
</evidence>